<dbReference type="InterPro" id="IPR001678">
    <property type="entry name" value="MeTrfase_RsmB-F_NOP2_dom"/>
</dbReference>
<dbReference type="InterPro" id="IPR007498">
    <property type="entry name" value="PqiA-like"/>
</dbReference>
<comment type="similarity">
    <text evidence="3">Belongs to the PqiA family.</text>
</comment>
<comment type="subcellular location">
    <subcellularLocation>
        <location evidence="1">Cell inner membrane</location>
        <topology evidence="1">Multi-pass membrane protein</topology>
    </subcellularLocation>
</comment>
<evidence type="ECO:0000256" key="9">
    <source>
        <dbReference type="ARBA" id="ARBA00022679"/>
    </source>
</evidence>
<feature type="binding site" evidence="15">
    <location>
        <position position="1310"/>
    </location>
    <ligand>
        <name>S-adenosyl-L-methionine</name>
        <dbReference type="ChEBI" id="CHEBI:59789"/>
    </ligand>
</feature>
<keyword evidence="5" id="KW-0963">Cytoplasm</keyword>
<accession>A0A0A2VIN0</accession>
<dbReference type="NCBIfam" id="TIGR00446">
    <property type="entry name" value="nop2p"/>
    <property type="match status" value="1"/>
</dbReference>
<dbReference type="PANTHER" id="PTHR30462:SF0">
    <property type="entry name" value="INTERMEMBRANE TRANSPORT PROTEIN YEBT"/>
    <property type="match status" value="1"/>
</dbReference>
<feature type="transmembrane region" description="Helical" evidence="16">
    <location>
        <begin position="272"/>
        <end position="291"/>
    </location>
</feature>
<reference evidence="18 19" key="1">
    <citation type="submission" date="2012-10" db="EMBL/GenBank/DDBJ databases">
        <title>Genome sequencing and analysis of entomopathogenic fungi Beauveria bassiana D1-5.</title>
        <authorList>
            <person name="Li Q."/>
            <person name="Wang L."/>
            <person name="Zhang Z."/>
            <person name="Wang Q."/>
            <person name="Ren J."/>
            <person name="Wang M."/>
            <person name="Xu W."/>
            <person name="Wang J."/>
            <person name="Lu Y."/>
            <person name="Du Q."/>
            <person name="Sun Z."/>
        </authorList>
    </citation>
    <scope>NUCLEOTIDE SEQUENCE [LARGE SCALE GENOMIC DNA]</scope>
    <source>
        <strain evidence="18 19">D1-5</strain>
    </source>
</reference>
<dbReference type="NCBIfam" id="NF008898">
    <property type="entry name" value="PRK11933.1"/>
    <property type="match status" value="1"/>
</dbReference>
<dbReference type="Gene3D" id="3.10.450.720">
    <property type="match status" value="1"/>
</dbReference>
<evidence type="ECO:0000256" key="4">
    <source>
        <dbReference type="ARBA" id="ARBA00022475"/>
    </source>
</evidence>
<dbReference type="HAMAP" id="MF_01579">
    <property type="entry name" value="16SrRNA_methyltr_F"/>
    <property type="match status" value="1"/>
</dbReference>
<dbReference type="InterPro" id="IPR049560">
    <property type="entry name" value="MeTrfase_RsmB-F_NOP2_cat"/>
</dbReference>
<dbReference type="Pfam" id="PF13636">
    <property type="entry name" value="Methyltranf_PUA"/>
    <property type="match status" value="1"/>
</dbReference>
<dbReference type="InterPro" id="IPR051800">
    <property type="entry name" value="PqiA-PqiB_transport"/>
</dbReference>
<dbReference type="STRING" id="1245745.A0A0A2VIN0"/>
<dbReference type="InterPro" id="IPR005219">
    <property type="entry name" value="PqiA-like_proteobact"/>
</dbReference>
<name>A0A0A2VIN0_BEABA</name>
<keyword evidence="10 15" id="KW-0949">S-adenosyl-L-methionine</keyword>
<dbReference type="Pfam" id="PF02470">
    <property type="entry name" value="MlaD"/>
    <property type="match status" value="6"/>
</dbReference>
<dbReference type="InterPro" id="IPR023267">
    <property type="entry name" value="RCMT"/>
</dbReference>
<evidence type="ECO:0000256" key="3">
    <source>
        <dbReference type="ARBA" id="ARBA00007555"/>
    </source>
</evidence>
<dbReference type="NCBIfam" id="TIGR00155">
    <property type="entry name" value="pqiA_fam"/>
    <property type="match status" value="1"/>
</dbReference>
<dbReference type="Pfam" id="PF21150">
    <property type="entry name" value="YebU_pre-PUA_dom"/>
    <property type="match status" value="1"/>
</dbReference>
<protein>
    <submittedName>
        <fullName evidence="18">Uncharacterized protein yebT</fullName>
    </submittedName>
</protein>
<feature type="transmembrane region" description="Helical" evidence="16">
    <location>
        <begin position="196"/>
        <end position="219"/>
    </location>
</feature>
<evidence type="ECO:0000313" key="19">
    <source>
        <dbReference type="Proteomes" id="UP000030106"/>
    </source>
</evidence>
<keyword evidence="4" id="KW-1003">Cell membrane</keyword>
<keyword evidence="14 16" id="KW-0472">Membrane</keyword>
<dbReference type="Pfam" id="PF01189">
    <property type="entry name" value="Methyltr_RsmB-F"/>
    <property type="match status" value="1"/>
</dbReference>
<feature type="binding site" evidence="15">
    <location>
        <position position="1265"/>
    </location>
    <ligand>
        <name>S-adenosyl-L-methionine</name>
        <dbReference type="ChEBI" id="CHEBI:59789"/>
    </ligand>
</feature>
<dbReference type="GO" id="GO:1902626">
    <property type="term" value="P:assembly of large subunit precursor of preribosome"/>
    <property type="evidence" value="ECO:0007669"/>
    <property type="project" value="EnsemblFungi"/>
</dbReference>
<dbReference type="GO" id="GO:0009383">
    <property type="term" value="F:rRNA (cytosine-C5-)-methyltransferase activity"/>
    <property type="evidence" value="ECO:0007669"/>
    <property type="project" value="EnsemblFungi"/>
</dbReference>
<dbReference type="GO" id="GO:0000463">
    <property type="term" value="P:maturation of LSU-rRNA from tricistronic rRNA transcript (SSU-rRNA, 5.8S rRNA, LSU-rRNA)"/>
    <property type="evidence" value="ECO:0007669"/>
    <property type="project" value="EnsemblFungi"/>
</dbReference>
<dbReference type="PROSITE" id="PS51686">
    <property type="entry name" value="SAM_MT_RSMB_NOP"/>
    <property type="match status" value="1"/>
</dbReference>
<organism evidence="18 19">
    <name type="scientific">Beauveria bassiana D1-5</name>
    <dbReference type="NCBI Taxonomy" id="1245745"/>
    <lineage>
        <taxon>Eukaryota</taxon>
        <taxon>Fungi</taxon>
        <taxon>Dikarya</taxon>
        <taxon>Ascomycota</taxon>
        <taxon>Pezizomycotina</taxon>
        <taxon>Sordariomycetes</taxon>
        <taxon>Hypocreomycetidae</taxon>
        <taxon>Hypocreales</taxon>
        <taxon>Cordycipitaceae</taxon>
        <taxon>Beauveria</taxon>
    </lineage>
</organism>
<dbReference type="PANTHER" id="PTHR30462">
    <property type="entry name" value="INTERMEMBRANE TRANSPORT PROTEIN PQIB-RELATED"/>
    <property type="match status" value="1"/>
</dbReference>
<evidence type="ECO:0000256" key="7">
    <source>
        <dbReference type="ARBA" id="ARBA00022552"/>
    </source>
</evidence>
<evidence type="ECO:0000256" key="14">
    <source>
        <dbReference type="ARBA" id="ARBA00023136"/>
    </source>
</evidence>
<dbReference type="GO" id="GO:0005886">
    <property type="term" value="C:plasma membrane"/>
    <property type="evidence" value="ECO:0007669"/>
    <property type="project" value="UniProtKB-SubCell"/>
</dbReference>
<dbReference type="InterPro" id="IPR003399">
    <property type="entry name" value="Mce/MlaD"/>
</dbReference>
<dbReference type="InterPro" id="IPR023545">
    <property type="entry name" value="rRNA_ssu_MeTfrase_F"/>
</dbReference>
<sequence length="1597" mass="173993">MAVAMLVLMPVAFSDPLLRIYLLGSSIDANVMQGIWQMASQGDVLTAAVVLFCVVGAPATLVAAIAYLCFGNILGMNLRPVLLMLDKLKEWVMLDIYLVGIGVACIKVREYAFIQPGPGLIAFIALVILSLLTMIHLNIEQLWERFYPQRPARAFNAQLRVCLGCHFTGVPDERGRCPRCHIPLYHRRKQSLQKSWAALIASLVFLLPANLLPISIIYVNGARQEDTILSGIISLAHSNIAVAAVVFIASILETPASPTEARIKTKRRISPFWLLPVIALLIAGWLIWTTYQERGNTVTIDFISADGIVAGRTPVRYQGVEVGTVQNISLSDDLRKIEVKVSIKSDMKDALREDTQFWLVTPKASLAGVSGLDALVGGNYIGMMPGKGEPRDHFTALDTQPKYRLDNGELMIHLHAPDLGSLNSGSLVYFRKIPVGRVYDYSINQNKQGVTIDVLVDRRFTSLVKKGSRFWNVSGVKADVGLSGAKVQLESLAALVNGAIAFDSPDDSEPAKADDEFGLYEDLAHSQRGVIINLDLPSGDGLKAGSTKLMYQGLEVGSLTKLNLNPGGAVTGEMTVDPGVVSLMRSGTRIELRSPKISLDNPSISTLLTGSTFELVPGDGEPQDRFTVVSSDQTPLQQPNVLTLSLTAPESYGIDAGQPIILHGIQIGQVVERTLSAKGVTFSAAIDPQYRHLLQGDSKFVVNSRIDVKLGMDGVEFLGASANEWVNGGIRVLPGSKGEMKSSYPLYANMDKAIENSLSDIPTTTLTLTASSLPDIQTGSVVLYRKFQVGEIITIRPRAENFDIDVHIKPEYRKLLTPNTVFWAEGGAKVQLNGSGLTVQASPLSRALKGAISFDNMTGASVGQVKGEKRVLYASETAARAVGSQITLHTFDAGKLSAGMPIRYLGIDIGQLESLNLTQSRSEVEAKAVLYPEYVSTFARGGTRFSVVTPQISAAGVDHLDTLLQPYINVEPGKGDPRRDFELQEASITDSRYSDGLNIVLEVPEAGSLSIGTPVLFRGIEVGTVTGMTLGSLSDRVMVGLRISKRYQHLVRENSVFWLASGYSLDFGLTGGVVKTGTFNQFIRGGIAFATPPGIPLSPKAEAGKHFLLLERAFFMAQSTAVYLPQSFLDAIRDALPADQTLESFIEYCQLPLRRSLRVNTLKISVADFLTLVAPYNWRLTPVPWCEEGFWIEREDEDTLPLGSTAEHLGGLFYIQEASSMLPVAALFADGNQPQRVMDVAAAPGSKTTQIAARMNNTGAILANEYSASRVKVLHANISRCGISNVALTHFDGRVFGAALPESFDAILLDAPCSGEGVVRKDPDALRNWSPESTTEIAHTQRELIESAFHALRPGGTLVYSTCTLNRQENQDVCQWLLDTWPDAVEIAPLSELFPEASRALTPEGFLHVFPQIYDCEGFFVARLRKTASIEPLPAPGYKVGKFPFAPMRGKAAAELTAAAAKSGLSWGDELSLWLRDKEIWLFPAEIEPLIGKVRFSRIGLKLAEQHNKGFRWQHEAVVSLVKSDNPLCFPLSEAEAEEWYRGRDIYPEVTPSRDEVVVTFQGQPLGLARKVGSRLKNSYPRELVRDGKLFAAPQAG</sequence>
<evidence type="ECO:0000259" key="17">
    <source>
        <dbReference type="PROSITE" id="PS51686"/>
    </source>
</evidence>
<dbReference type="GO" id="GO:0003723">
    <property type="term" value="F:RNA binding"/>
    <property type="evidence" value="ECO:0007669"/>
    <property type="project" value="UniProtKB-UniRule"/>
</dbReference>
<feature type="domain" description="SAM-dependent MTase RsmB/NOP-type" evidence="17">
    <location>
        <begin position="1145"/>
        <end position="1427"/>
    </location>
</feature>
<feature type="transmembrane region" description="Helical" evidence="16">
    <location>
        <begin position="91"/>
        <end position="114"/>
    </location>
</feature>
<evidence type="ECO:0000256" key="6">
    <source>
        <dbReference type="ARBA" id="ARBA00022519"/>
    </source>
</evidence>
<dbReference type="InterPro" id="IPR048457">
    <property type="entry name" value="YebU_pre-PUA_dom"/>
</dbReference>
<dbReference type="Proteomes" id="UP000030106">
    <property type="component" value="Unassembled WGS sequence"/>
</dbReference>
<comment type="caution">
    <text evidence="18">The sequence shown here is derived from an EMBL/GenBank/DDBJ whole genome shotgun (WGS) entry which is preliminary data.</text>
</comment>
<feature type="active site" description="Nucleophile" evidence="15">
    <location>
        <position position="1363"/>
    </location>
</feature>
<dbReference type="GO" id="GO:0070475">
    <property type="term" value="P:rRNA base methylation"/>
    <property type="evidence" value="ECO:0007669"/>
    <property type="project" value="EnsemblFungi"/>
</dbReference>
<dbReference type="InterPro" id="IPR031341">
    <property type="entry name" value="Methyltr_RsmF_N"/>
</dbReference>
<evidence type="ECO:0000256" key="15">
    <source>
        <dbReference type="PROSITE-ProRule" id="PRU01023"/>
    </source>
</evidence>
<evidence type="ECO:0000256" key="12">
    <source>
        <dbReference type="ARBA" id="ARBA00022884"/>
    </source>
</evidence>
<keyword evidence="7" id="KW-0698">rRNA processing</keyword>
<dbReference type="Pfam" id="PF04403">
    <property type="entry name" value="PqiA"/>
    <property type="match status" value="2"/>
</dbReference>
<comment type="similarity">
    <text evidence="2 15">Belongs to the class I-like SAM-binding methyltransferase superfamily. RsmB/NOP family.</text>
</comment>
<gene>
    <name evidence="18" type="ORF">BBAD15_g8734</name>
</gene>
<evidence type="ECO:0000256" key="10">
    <source>
        <dbReference type="ARBA" id="ARBA00022691"/>
    </source>
</evidence>
<dbReference type="Pfam" id="PF17125">
    <property type="entry name" value="Methyltr_RsmF_N"/>
    <property type="match status" value="1"/>
</dbReference>
<evidence type="ECO:0000313" key="18">
    <source>
        <dbReference type="EMBL" id="KGQ06005.1"/>
    </source>
</evidence>
<dbReference type="SUPFAM" id="SSF53335">
    <property type="entry name" value="S-adenosyl-L-methionine-dependent methyltransferases"/>
    <property type="match status" value="1"/>
</dbReference>
<dbReference type="HOGENOM" id="CLU_244428_0_0_1"/>
<feature type="transmembrane region" description="Helical" evidence="16">
    <location>
        <begin position="120"/>
        <end position="139"/>
    </location>
</feature>
<evidence type="ECO:0000256" key="2">
    <source>
        <dbReference type="ARBA" id="ARBA00007494"/>
    </source>
</evidence>
<dbReference type="InterPro" id="IPR011023">
    <property type="entry name" value="Nop2p"/>
</dbReference>
<dbReference type="PROSITE" id="PS01153">
    <property type="entry name" value="NOL1_NOP2_SUN"/>
    <property type="match status" value="1"/>
</dbReference>
<keyword evidence="9 15" id="KW-0808">Transferase</keyword>
<keyword evidence="8 15" id="KW-0489">Methyltransferase</keyword>
<dbReference type="PRINTS" id="PR02008">
    <property type="entry name" value="RCMTFAMILY"/>
</dbReference>
<dbReference type="EMBL" id="ANFO01000891">
    <property type="protein sequence ID" value="KGQ06005.1"/>
    <property type="molecule type" value="Genomic_DNA"/>
</dbReference>
<evidence type="ECO:0000256" key="16">
    <source>
        <dbReference type="SAM" id="Phobius"/>
    </source>
</evidence>
<feature type="binding site" evidence="15">
    <location>
        <position position="1292"/>
    </location>
    <ligand>
        <name>S-adenosyl-L-methionine</name>
        <dbReference type="ChEBI" id="CHEBI:59789"/>
    </ligand>
</feature>
<keyword evidence="11 16" id="KW-0812">Transmembrane</keyword>
<evidence type="ECO:0000256" key="8">
    <source>
        <dbReference type="ARBA" id="ARBA00022603"/>
    </source>
</evidence>
<dbReference type="GO" id="GO:0030687">
    <property type="term" value="C:preribosome, large subunit precursor"/>
    <property type="evidence" value="ECO:0007669"/>
    <property type="project" value="EnsemblFungi"/>
</dbReference>
<keyword evidence="12 15" id="KW-0694">RNA-binding</keyword>
<evidence type="ECO:0000256" key="13">
    <source>
        <dbReference type="ARBA" id="ARBA00022989"/>
    </source>
</evidence>
<dbReference type="Gene3D" id="3.40.50.150">
    <property type="entry name" value="Vaccinia Virus protein VP39"/>
    <property type="match status" value="1"/>
</dbReference>
<evidence type="ECO:0000256" key="1">
    <source>
        <dbReference type="ARBA" id="ARBA00004429"/>
    </source>
</evidence>
<dbReference type="InterPro" id="IPR027391">
    <property type="entry name" value="Nol1_Nop2_Fmu_2"/>
</dbReference>
<evidence type="ECO:0000256" key="5">
    <source>
        <dbReference type="ARBA" id="ARBA00022490"/>
    </source>
</evidence>
<keyword evidence="6" id="KW-0997">Cell inner membrane</keyword>
<feature type="transmembrane region" description="Helical" evidence="16">
    <location>
        <begin position="44"/>
        <end position="70"/>
    </location>
</feature>
<feature type="binding site" evidence="15">
    <location>
        <begin position="1241"/>
        <end position="1247"/>
    </location>
    <ligand>
        <name>S-adenosyl-L-methionine</name>
        <dbReference type="ChEBI" id="CHEBI:59789"/>
    </ligand>
</feature>
<dbReference type="GO" id="GO:0005730">
    <property type="term" value="C:nucleolus"/>
    <property type="evidence" value="ECO:0007669"/>
    <property type="project" value="EnsemblFungi"/>
</dbReference>
<proteinExistence type="inferred from homology"/>
<dbReference type="InterPro" id="IPR029063">
    <property type="entry name" value="SAM-dependent_MTases_sf"/>
</dbReference>
<dbReference type="InterPro" id="IPR018314">
    <property type="entry name" value="RsmB/NOL1/NOP2-like_CS"/>
</dbReference>
<feature type="transmembrane region" description="Helical" evidence="16">
    <location>
        <begin position="231"/>
        <end position="252"/>
    </location>
</feature>
<dbReference type="FunFam" id="3.40.50.150:FF:000079">
    <property type="entry name" value="Ribosomal RNA small subunit methyltransferase F"/>
    <property type="match status" value="1"/>
</dbReference>
<dbReference type="CDD" id="cd02440">
    <property type="entry name" value="AdoMet_MTases"/>
    <property type="match status" value="1"/>
</dbReference>
<evidence type="ECO:0000256" key="11">
    <source>
        <dbReference type="ARBA" id="ARBA00022692"/>
    </source>
</evidence>
<keyword evidence="13 16" id="KW-1133">Transmembrane helix</keyword>